<sequence length="291" mass="33515">MQHLSIENSHGDTWLIDNTHSLRASNVNGLGIGFETDYLSENGHSRIEKHVLKQHQFEAYFHFGRRKNENAYQVYYSFVEFLSFSPLYLIYTTDAGQKRALITVSMLSKSSIQQGGFLKESIIIDRLSPWYTVKYAKIHQKNINVNAHGKVYNYVRPYVYTQNAHEKKGNYRINNRSLYLSAEKNHLTPLRIKITGYCVNPRWEIFQGSKLISSDGYFLTLQEEQQLVVSSLFQERTAILIDQNGLQSSVYQQQDITKSGFVHAPVGESIIVFHIGTAEVEIAIYEEADLF</sequence>
<dbReference type="AlphaFoldDB" id="A0A848MVI2"/>
<dbReference type="InterPro" id="IPR031899">
    <property type="entry name" value="Dit_N"/>
</dbReference>
<accession>A0A848MVI2</accession>
<protein>
    <submittedName>
        <fullName evidence="2">Phage baseplate protein</fullName>
    </submittedName>
</protein>
<dbReference type="EMBL" id="JABCAG010000010">
    <property type="protein sequence ID" value="NMP57819.1"/>
    <property type="molecule type" value="Genomic_DNA"/>
</dbReference>
<organism evidence="2 3">
    <name type="scientific">Enterococcus mundtii</name>
    <dbReference type="NCBI Taxonomy" id="53346"/>
    <lineage>
        <taxon>Bacteria</taxon>
        <taxon>Bacillati</taxon>
        <taxon>Bacillota</taxon>
        <taxon>Bacilli</taxon>
        <taxon>Lactobacillales</taxon>
        <taxon>Enterococcaceae</taxon>
        <taxon>Enterococcus</taxon>
    </lineage>
</organism>
<name>A0A848MVI2_ENTMU</name>
<dbReference type="Pfam" id="PF16774">
    <property type="entry name" value="Dit_N"/>
    <property type="match status" value="1"/>
</dbReference>
<comment type="caution">
    <text evidence="2">The sequence shown here is derived from an EMBL/GenBank/DDBJ whole genome shotgun (WGS) entry which is preliminary data.</text>
</comment>
<gene>
    <name evidence="2" type="ORF">HI921_04935</name>
</gene>
<dbReference type="RefSeq" id="WP_169058390.1">
    <property type="nucleotide sequence ID" value="NZ_JABCAG010000010.1"/>
</dbReference>
<dbReference type="Proteomes" id="UP000557857">
    <property type="component" value="Unassembled WGS sequence"/>
</dbReference>
<evidence type="ECO:0000259" key="1">
    <source>
        <dbReference type="Pfam" id="PF16774"/>
    </source>
</evidence>
<reference evidence="2 3" key="1">
    <citation type="submission" date="2020-04" db="EMBL/GenBank/DDBJ databases">
        <authorList>
            <person name="Abaymova A."/>
            <person name="Teymurazov M."/>
            <person name="Tazyna O."/>
            <person name="Chatushin Y."/>
            <person name="Svetoch E."/>
            <person name="Pereligyn V."/>
            <person name="Pohylenko V."/>
            <person name="Platonov M."/>
            <person name="Kartsev N."/>
            <person name="Skryabin Y."/>
            <person name="Sizova A."/>
            <person name="Solomentsev V."/>
            <person name="Kislichkina A."/>
            <person name="Bogun A."/>
        </authorList>
    </citation>
    <scope>NUCLEOTIDE SEQUENCE [LARGE SCALE GENOMIC DNA]</scope>
    <source>
        <strain evidence="3">SCPM-O-B-8398 (E28)</strain>
    </source>
</reference>
<feature type="domain" description="Distal tail protein N-terminal" evidence="1">
    <location>
        <begin position="2"/>
        <end position="125"/>
    </location>
</feature>
<evidence type="ECO:0000313" key="2">
    <source>
        <dbReference type="EMBL" id="NMP57819.1"/>
    </source>
</evidence>
<evidence type="ECO:0000313" key="3">
    <source>
        <dbReference type="Proteomes" id="UP000557857"/>
    </source>
</evidence>
<proteinExistence type="predicted"/>